<sequence>MSNEAGVRKLMQACEKEPALFDRFVNKPDEVAKEFGITLAKEEIDQLKRVQKLQQIIDEFKAHRPGIPGPSGYPIEMAWKTAMANHIIFYRPSFYPIFYPAWDNAIRNNRLISAAKIPWWKWGFYPVAWEGRIREAIQTEEVNTKAR</sequence>
<organism evidence="1 2">
    <name type="scientific">Occallatibacter riparius</name>
    <dbReference type="NCBI Taxonomy" id="1002689"/>
    <lineage>
        <taxon>Bacteria</taxon>
        <taxon>Pseudomonadati</taxon>
        <taxon>Acidobacteriota</taxon>
        <taxon>Terriglobia</taxon>
        <taxon>Terriglobales</taxon>
        <taxon>Acidobacteriaceae</taxon>
        <taxon>Occallatibacter</taxon>
    </lineage>
</organism>
<name>A0A9J7BKE0_9BACT</name>
<dbReference type="RefSeq" id="WP_260792461.1">
    <property type="nucleotide sequence ID" value="NZ_CP093313.1"/>
</dbReference>
<dbReference type="Proteomes" id="UP001059380">
    <property type="component" value="Chromosome"/>
</dbReference>
<dbReference type="EMBL" id="CP093313">
    <property type="protein sequence ID" value="UWZ83127.1"/>
    <property type="molecule type" value="Genomic_DNA"/>
</dbReference>
<accession>A0A9J7BKE0</accession>
<keyword evidence="2" id="KW-1185">Reference proteome</keyword>
<evidence type="ECO:0000313" key="2">
    <source>
        <dbReference type="Proteomes" id="UP001059380"/>
    </source>
</evidence>
<evidence type="ECO:0000313" key="1">
    <source>
        <dbReference type="EMBL" id="UWZ83127.1"/>
    </source>
</evidence>
<reference evidence="1" key="1">
    <citation type="submission" date="2021-04" db="EMBL/GenBank/DDBJ databases">
        <title>Phylogenetic analysis of Acidobacteriaceae.</title>
        <authorList>
            <person name="Qiu L."/>
            <person name="Zhang Q."/>
        </authorList>
    </citation>
    <scope>NUCLEOTIDE SEQUENCE</scope>
    <source>
        <strain evidence="1">DSM 25168</strain>
    </source>
</reference>
<dbReference type="AlphaFoldDB" id="A0A9J7BKE0"/>
<proteinExistence type="predicted"/>
<dbReference type="KEGG" id="orp:MOP44_21470"/>
<protein>
    <submittedName>
        <fullName evidence="1">Uncharacterized protein</fullName>
    </submittedName>
</protein>
<gene>
    <name evidence="1" type="ORF">MOP44_21470</name>
</gene>